<keyword evidence="3" id="KW-0479">Metal-binding</keyword>
<dbReference type="Pfam" id="PF07973">
    <property type="entry name" value="tRNA_SAD"/>
    <property type="match status" value="1"/>
</dbReference>
<dbReference type="InterPro" id="IPR051335">
    <property type="entry name" value="Alanyl-tRNA_Editing_Enzymes"/>
</dbReference>
<protein>
    <recommendedName>
        <fullName evidence="6">Alanyl-transfer RNA synthetases family profile domain-containing protein</fullName>
    </recommendedName>
</protein>
<dbReference type="InterPro" id="IPR018163">
    <property type="entry name" value="Thr/Ala-tRNA-synth_IIc_edit"/>
</dbReference>
<evidence type="ECO:0000256" key="4">
    <source>
        <dbReference type="ARBA" id="ARBA00022833"/>
    </source>
</evidence>
<feature type="domain" description="Alanyl-transfer RNA synthetases family profile" evidence="6">
    <location>
        <begin position="1"/>
        <end position="236"/>
    </location>
</feature>
<dbReference type="GO" id="GO:0005737">
    <property type="term" value="C:cytoplasm"/>
    <property type="evidence" value="ECO:0007669"/>
    <property type="project" value="UniProtKB-SubCell"/>
</dbReference>
<dbReference type="GO" id="GO:0004813">
    <property type="term" value="F:alanine-tRNA ligase activity"/>
    <property type="evidence" value="ECO:0007669"/>
    <property type="project" value="InterPro"/>
</dbReference>
<comment type="caution">
    <text evidence="7">The sequence shown here is derived from an EMBL/GenBank/DDBJ whole genome shotgun (WGS) entry which is preliminary data.</text>
</comment>
<feature type="coiled-coil region" evidence="5">
    <location>
        <begin position="259"/>
        <end position="286"/>
    </location>
</feature>
<dbReference type="EMBL" id="DVIQ01000023">
    <property type="protein sequence ID" value="HIS30741.1"/>
    <property type="molecule type" value="Genomic_DNA"/>
</dbReference>
<dbReference type="GO" id="GO:0003676">
    <property type="term" value="F:nucleic acid binding"/>
    <property type="evidence" value="ECO:0007669"/>
    <property type="project" value="InterPro"/>
</dbReference>
<dbReference type="Pfam" id="PF01411">
    <property type="entry name" value="tRNA-synt_2c"/>
    <property type="match status" value="1"/>
</dbReference>
<keyword evidence="5" id="KW-0175">Coiled coil</keyword>
<gene>
    <name evidence="7" type="ORF">IAB44_04205</name>
</gene>
<dbReference type="InterPro" id="IPR018164">
    <property type="entry name" value="Ala-tRNA-synth_IIc_N"/>
</dbReference>
<dbReference type="PROSITE" id="PS50860">
    <property type="entry name" value="AA_TRNA_LIGASE_II_ALA"/>
    <property type="match status" value="1"/>
</dbReference>
<dbReference type="GO" id="GO:0002161">
    <property type="term" value="F:aminoacyl-tRNA deacylase activity"/>
    <property type="evidence" value="ECO:0007669"/>
    <property type="project" value="UniProtKB-ARBA"/>
</dbReference>
<dbReference type="Proteomes" id="UP000823935">
    <property type="component" value="Unassembled WGS sequence"/>
</dbReference>
<dbReference type="PANTHER" id="PTHR43462:SF1">
    <property type="entry name" value="ALANYL-TRNA EDITING PROTEIN AARSD1"/>
    <property type="match status" value="1"/>
</dbReference>
<dbReference type="GO" id="GO:0046872">
    <property type="term" value="F:metal ion binding"/>
    <property type="evidence" value="ECO:0007669"/>
    <property type="project" value="UniProtKB-KW"/>
</dbReference>
<dbReference type="PANTHER" id="PTHR43462">
    <property type="entry name" value="ALANYL-TRNA EDITING PROTEIN"/>
    <property type="match status" value="1"/>
</dbReference>
<reference evidence="7" key="1">
    <citation type="submission" date="2020-10" db="EMBL/GenBank/DDBJ databases">
        <authorList>
            <person name="Gilroy R."/>
        </authorList>
    </citation>
    <scope>NUCLEOTIDE SEQUENCE</scope>
    <source>
        <strain evidence="7">CHK190-19873</strain>
    </source>
</reference>
<dbReference type="AlphaFoldDB" id="A0A9D1ES51"/>
<evidence type="ECO:0000313" key="7">
    <source>
        <dbReference type="EMBL" id="HIS30741.1"/>
    </source>
</evidence>
<name>A0A9D1ES51_9FIRM</name>
<reference evidence="7" key="2">
    <citation type="journal article" date="2021" name="PeerJ">
        <title>Extensive microbial diversity within the chicken gut microbiome revealed by metagenomics and culture.</title>
        <authorList>
            <person name="Gilroy R."/>
            <person name="Ravi A."/>
            <person name="Getino M."/>
            <person name="Pursley I."/>
            <person name="Horton D.L."/>
            <person name="Alikhan N.F."/>
            <person name="Baker D."/>
            <person name="Gharbi K."/>
            <person name="Hall N."/>
            <person name="Watson M."/>
            <person name="Adriaenssens E.M."/>
            <person name="Foster-Nyarko E."/>
            <person name="Jarju S."/>
            <person name="Secka A."/>
            <person name="Antonio M."/>
            <person name="Oren A."/>
            <person name="Chaudhuri R.R."/>
            <person name="La Ragione R."/>
            <person name="Hildebrand F."/>
            <person name="Pallen M.J."/>
        </authorList>
    </citation>
    <scope>NUCLEOTIDE SEQUENCE</scope>
    <source>
        <strain evidence="7">CHK190-19873</strain>
    </source>
</reference>
<proteinExistence type="predicted"/>
<evidence type="ECO:0000256" key="1">
    <source>
        <dbReference type="ARBA" id="ARBA00001947"/>
    </source>
</evidence>
<dbReference type="Gene3D" id="3.10.310.40">
    <property type="match status" value="1"/>
</dbReference>
<dbReference type="InterPro" id="IPR009000">
    <property type="entry name" value="Transl_B-barrel_sf"/>
</dbReference>
<dbReference type="InterPro" id="IPR018165">
    <property type="entry name" value="Ala-tRNA-synth_IIc_core"/>
</dbReference>
<evidence type="ECO:0000259" key="6">
    <source>
        <dbReference type="PROSITE" id="PS50860"/>
    </source>
</evidence>
<dbReference type="SMART" id="SM00863">
    <property type="entry name" value="tRNA_SAD"/>
    <property type="match status" value="1"/>
</dbReference>
<evidence type="ECO:0000256" key="5">
    <source>
        <dbReference type="SAM" id="Coils"/>
    </source>
</evidence>
<dbReference type="InterPro" id="IPR012947">
    <property type="entry name" value="tRNA_SAD"/>
</dbReference>
<dbReference type="Gene3D" id="2.40.30.130">
    <property type="match status" value="1"/>
</dbReference>
<dbReference type="GO" id="GO:0006419">
    <property type="term" value="P:alanyl-tRNA aminoacylation"/>
    <property type="evidence" value="ECO:0007669"/>
    <property type="project" value="InterPro"/>
</dbReference>
<comment type="cofactor">
    <cofactor evidence="1">
        <name>Zn(2+)</name>
        <dbReference type="ChEBI" id="CHEBI:29105"/>
    </cofactor>
</comment>
<accession>A0A9D1ES51</accession>
<sequence length="398" mass="43873">METVKLYEKDVYIAEFQAKVVACRREDDRILAALDQTAFFPEGGGQPADTGTLGDALVLDVQEKDGVIWHTVSAELTPGETVVGTLDFRWRRRNMQNHTGEHIVSGIVHRAFGYDNVGFHMGEDAVTVDFNGPITEEQLAEIEEAANDAVEQNLPVQVSYPDREELETLDYRSKKEISGQIRIVTIPGVDVCACCGTHVSATGEVRLIKLLSVQNYKGGVRIAMLCGQDAIEDYQRKHAWMTEAMHLLSAKPENVCGRIRKLLEEIHELKGQLMETQKKLAKERLDAIAEGTEFVCLRGEDFGENELRELVNQACGKAGCVLALTAAPSGACRYILASKKTDVREIGRELNERFGGKGGGSQAMVQGTLTSIPDQNPDEIRAYVAQRVLQFSMCADLG</sequence>
<evidence type="ECO:0000256" key="2">
    <source>
        <dbReference type="ARBA" id="ARBA00004496"/>
    </source>
</evidence>
<dbReference type="SUPFAM" id="SSF50447">
    <property type="entry name" value="Translation proteins"/>
    <property type="match status" value="1"/>
</dbReference>
<dbReference type="GO" id="GO:0005524">
    <property type="term" value="F:ATP binding"/>
    <property type="evidence" value="ECO:0007669"/>
    <property type="project" value="InterPro"/>
</dbReference>
<evidence type="ECO:0000256" key="3">
    <source>
        <dbReference type="ARBA" id="ARBA00022723"/>
    </source>
</evidence>
<keyword evidence="4" id="KW-0862">Zinc</keyword>
<evidence type="ECO:0000313" key="8">
    <source>
        <dbReference type="Proteomes" id="UP000823935"/>
    </source>
</evidence>
<dbReference type="Gene3D" id="3.30.980.10">
    <property type="entry name" value="Threonyl-trna Synthetase, Chain A, domain 2"/>
    <property type="match status" value="1"/>
</dbReference>
<comment type="subcellular location">
    <subcellularLocation>
        <location evidence="2">Cytoplasm</location>
    </subcellularLocation>
</comment>
<dbReference type="SUPFAM" id="SSF55186">
    <property type="entry name" value="ThrRS/AlaRS common domain"/>
    <property type="match status" value="1"/>
</dbReference>
<organism evidence="7 8">
    <name type="scientific">Candidatus Limivivens intestinipullorum</name>
    <dbReference type="NCBI Taxonomy" id="2840858"/>
    <lineage>
        <taxon>Bacteria</taxon>
        <taxon>Bacillati</taxon>
        <taxon>Bacillota</taxon>
        <taxon>Clostridia</taxon>
        <taxon>Lachnospirales</taxon>
        <taxon>Lachnospiraceae</taxon>
        <taxon>Lachnospiraceae incertae sedis</taxon>
        <taxon>Candidatus Limivivens</taxon>
    </lineage>
</organism>